<feature type="transmembrane region" description="Helical" evidence="7">
    <location>
        <begin position="214"/>
        <end position="233"/>
    </location>
</feature>
<feature type="transmembrane region" description="Helical" evidence="7">
    <location>
        <begin position="272"/>
        <end position="293"/>
    </location>
</feature>
<evidence type="ECO:0000313" key="8">
    <source>
        <dbReference type="EMBL" id="EPX74866.1"/>
    </source>
</evidence>
<dbReference type="RefSeq" id="XP_013016294.1">
    <property type="nucleotide sequence ID" value="XM_013160840.1"/>
</dbReference>
<dbReference type="InterPro" id="IPR000791">
    <property type="entry name" value="Gpr1/Fun34/SatP-like"/>
</dbReference>
<feature type="transmembrane region" description="Helical" evidence="7">
    <location>
        <begin position="245"/>
        <end position="265"/>
    </location>
</feature>
<keyword evidence="9" id="KW-1185">Reference proteome</keyword>
<dbReference type="VEuPathDB" id="FungiDB:SOCG_02347"/>
<evidence type="ECO:0000256" key="3">
    <source>
        <dbReference type="ARBA" id="ARBA00022692"/>
    </source>
</evidence>
<dbReference type="GO" id="GO:0005886">
    <property type="term" value="C:plasma membrane"/>
    <property type="evidence" value="ECO:0007669"/>
    <property type="project" value="TreeGrafter"/>
</dbReference>
<evidence type="ECO:0000256" key="7">
    <source>
        <dbReference type="SAM" id="Phobius"/>
    </source>
</evidence>
<dbReference type="Proteomes" id="UP000016088">
    <property type="component" value="Unassembled WGS sequence"/>
</dbReference>
<evidence type="ECO:0000256" key="4">
    <source>
        <dbReference type="ARBA" id="ARBA00022989"/>
    </source>
</evidence>
<feature type="compositionally biased region" description="Polar residues" evidence="6">
    <location>
        <begin position="1"/>
        <end position="33"/>
    </location>
</feature>
<organism evidence="8 9">
    <name type="scientific">Schizosaccharomyces octosporus (strain yFS286)</name>
    <name type="common">Fission yeast</name>
    <name type="synonym">Octosporomyces octosporus</name>
    <dbReference type="NCBI Taxonomy" id="483514"/>
    <lineage>
        <taxon>Eukaryota</taxon>
        <taxon>Fungi</taxon>
        <taxon>Dikarya</taxon>
        <taxon>Ascomycota</taxon>
        <taxon>Taphrinomycotina</taxon>
        <taxon>Schizosaccharomycetes</taxon>
        <taxon>Schizosaccharomycetales</taxon>
        <taxon>Schizosaccharomycetaceae</taxon>
        <taxon>Schizosaccharomyces</taxon>
    </lineage>
</organism>
<keyword evidence="4 7" id="KW-1133">Transmembrane helix</keyword>
<dbReference type="PANTHER" id="PTHR31123:SF1">
    <property type="entry name" value="ACCUMULATION OF DYADS PROTEIN 2-RELATED"/>
    <property type="match status" value="1"/>
</dbReference>
<proteinExistence type="inferred from homology"/>
<dbReference type="EMBL" id="KE503206">
    <property type="protein sequence ID" value="EPX74866.1"/>
    <property type="molecule type" value="Genomic_DNA"/>
</dbReference>
<reference evidence="8 9" key="1">
    <citation type="journal article" date="2011" name="Science">
        <title>Comparative functional genomics of the fission yeasts.</title>
        <authorList>
            <person name="Rhind N."/>
            <person name="Chen Z."/>
            <person name="Yassour M."/>
            <person name="Thompson D.A."/>
            <person name="Haas B.J."/>
            <person name="Habib N."/>
            <person name="Wapinski I."/>
            <person name="Roy S."/>
            <person name="Lin M.F."/>
            <person name="Heiman D.I."/>
            <person name="Young S.K."/>
            <person name="Furuya K."/>
            <person name="Guo Y."/>
            <person name="Pidoux A."/>
            <person name="Chen H.M."/>
            <person name="Robbertse B."/>
            <person name="Goldberg J.M."/>
            <person name="Aoki K."/>
            <person name="Bayne E.H."/>
            <person name="Berlin A.M."/>
            <person name="Desjardins C.A."/>
            <person name="Dobbs E."/>
            <person name="Dukaj L."/>
            <person name="Fan L."/>
            <person name="FitzGerald M.G."/>
            <person name="French C."/>
            <person name="Gujja S."/>
            <person name="Hansen K."/>
            <person name="Keifenheim D."/>
            <person name="Levin J.Z."/>
            <person name="Mosher R.A."/>
            <person name="Mueller C.A."/>
            <person name="Pfiffner J."/>
            <person name="Priest M."/>
            <person name="Russ C."/>
            <person name="Smialowska A."/>
            <person name="Swoboda P."/>
            <person name="Sykes S.M."/>
            <person name="Vaughn M."/>
            <person name="Vengrova S."/>
            <person name="Yoder R."/>
            <person name="Zeng Q."/>
            <person name="Allshire R."/>
            <person name="Baulcombe D."/>
            <person name="Birren B.W."/>
            <person name="Brown W."/>
            <person name="Ekwall K."/>
            <person name="Kellis M."/>
            <person name="Leatherwood J."/>
            <person name="Levin H."/>
            <person name="Margalit H."/>
            <person name="Martienssen R."/>
            <person name="Nieduszynski C.A."/>
            <person name="Spatafora J.W."/>
            <person name="Friedman N."/>
            <person name="Dalgaard J.Z."/>
            <person name="Baumann P."/>
            <person name="Niki H."/>
            <person name="Regev A."/>
            <person name="Nusbaum C."/>
        </authorList>
    </citation>
    <scope>NUCLEOTIDE SEQUENCE [LARGE SCALE GENOMIC DNA]</scope>
    <source>
        <strain evidence="9">yFS286</strain>
    </source>
</reference>
<feature type="transmembrane region" description="Helical" evidence="7">
    <location>
        <begin position="156"/>
        <end position="177"/>
    </location>
</feature>
<evidence type="ECO:0000256" key="2">
    <source>
        <dbReference type="ARBA" id="ARBA00005587"/>
    </source>
</evidence>
<protein>
    <submittedName>
        <fullName evidence="8">Acetate transporter</fullName>
    </submittedName>
</protein>
<dbReference type="GeneID" id="25031324"/>
<comment type="similarity">
    <text evidence="2">Belongs to the acetate uptake transporter (AceTr) (TC 2.A.96) family.</text>
</comment>
<name>S9Q0P2_SCHOY</name>
<accession>S9Q0P2</accession>
<dbReference type="GO" id="GO:0015123">
    <property type="term" value="F:acetate transmembrane transporter activity"/>
    <property type="evidence" value="ECO:0007669"/>
    <property type="project" value="TreeGrafter"/>
</dbReference>
<dbReference type="HOGENOM" id="CLU_051062_0_1_1"/>
<feature type="transmembrane region" description="Helical" evidence="7">
    <location>
        <begin position="305"/>
        <end position="330"/>
    </location>
</feature>
<comment type="subcellular location">
    <subcellularLocation>
        <location evidence="1">Membrane</location>
        <topology evidence="1">Multi-pass membrane protein</topology>
    </subcellularLocation>
</comment>
<keyword evidence="5 7" id="KW-0472">Membrane</keyword>
<dbReference type="OMA" id="MWEMASG"/>
<dbReference type="PANTHER" id="PTHR31123">
    <property type="entry name" value="ACCUMULATION OF DYADS PROTEIN 2-RELATED"/>
    <property type="match status" value="1"/>
</dbReference>
<evidence type="ECO:0000256" key="6">
    <source>
        <dbReference type="SAM" id="MobiDB-lite"/>
    </source>
</evidence>
<feature type="compositionally biased region" description="Low complexity" evidence="6">
    <location>
        <begin position="34"/>
        <end position="48"/>
    </location>
</feature>
<dbReference type="eggNOG" id="ENOG502QUJS">
    <property type="taxonomic scope" value="Eukaryota"/>
</dbReference>
<evidence type="ECO:0000256" key="1">
    <source>
        <dbReference type="ARBA" id="ARBA00004141"/>
    </source>
</evidence>
<dbReference type="InterPro" id="IPR051633">
    <property type="entry name" value="AceTr"/>
</dbReference>
<dbReference type="AlphaFoldDB" id="S9Q0P2"/>
<evidence type="ECO:0000256" key="5">
    <source>
        <dbReference type="ARBA" id="ARBA00023136"/>
    </source>
</evidence>
<dbReference type="NCBIfam" id="NF038013">
    <property type="entry name" value="AceTr_1"/>
    <property type="match status" value="1"/>
</dbReference>
<evidence type="ECO:0000313" key="9">
    <source>
        <dbReference type="Proteomes" id="UP000016088"/>
    </source>
</evidence>
<gene>
    <name evidence="8" type="ORF">SOCG_02347</name>
</gene>
<dbReference type="OrthoDB" id="3648309at2759"/>
<feature type="region of interest" description="Disordered" evidence="6">
    <location>
        <begin position="1"/>
        <end position="79"/>
    </location>
</feature>
<feature type="transmembrane region" description="Helical" evidence="7">
    <location>
        <begin position="183"/>
        <end position="202"/>
    </location>
</feature>
<dbReference type="Pfam" id="PF01184">
    <property type="entry name" value="Gpr1_Fun34_YaaH"/>
    <property type="match status" value="1"/>
</dbReference>
<sequence>MSPTSPSNPTSVGSPLQHGYNPSSYQDGATPSFTTGTTGADAADATQANHAEGAQPTHPTFLDTNSQGLHNAMPSGAVTPNTVDVPYHIPKHSESRKLKHFYASRAEPIYDQTEKLANQVAELQRQQNKLFGPSGADFEPGIHRLRFFKNANPGPFGLFSFAFTTFLLSLINLAAGHVTNSRIIVAPAMFYGGLAQILVSMWEMASGNTFGGAVFGSYGCFWLSYGAIFIPWFHIANSYTDLDEFNYAVGLFLICWFLFTMLITLCTIRSTLAFFCLFATLDVTFLLLAAGYFKTSGGAPDTPLIRVGGGFGLACAAFAFYNALAGIATVENSFFSVPRAVFPWSLEGLSPSEANRRRMFADDESEKMA</sequence>
<keyword evidence="3 7" id="KW-0812">Transmembrane</keyword>